<protein>
    <recommendedName>
        <fullName evidence="7">UDP-3-O-acylglucosamine N-acyltransferase</fullName>
        <ecNumber evidence="7">2.3.1.191</ecNumber>
    </recommendedName>
</protein>
<dbReference type="AlphaFoldDB" id="A0A2V1IIC1"/>
<dbReference type="HAMAP" id="MF_00523">
    <property type="entry name" value="LpxD"/>
    <property type="match status" value="1"/>
</dbReference>
<dbReference type="GO" id="GO:0009245">
    <property type="term" value="P:lipid A biosynthetic process"/>
    <property type="evidence" value="ECO:0007669"/>
    <property type="project" value="UniProtKB-UniRule"/>
</dbReference>
<dbReference type="CDD" id="cd03352">
    <property type="entry name" value="LbH_LpxD"/>
    <property type="match status" value="1"/>
</dbReference>
<comment type="function">
    <text evidence="7">Catalyzes the N-acylation of UDP-3-O-acylglucosamine using 3-hydroxyacyl-ACP as the acyl donor. Is involved in the biosynthesis of lipid A, a phosphorylated glycolipid that anchors the lipopolysaccharide to the outer membrane of the cell.</text>
</comment>
<dbReference type="InterPro" id="IPR011004">
    <property type="entry name" value="Trimer_LpxA-like_sf"/>
</dbReference>
<dbReference type="EMBL" id="PUEC01000033">
    <property type="protein sequence ID" value="PWB00694.1"/>
    <property type="molecule type" value="Genomic_DNA"/>
</dbReference>
<sequence>MELTASQLATLVNGTVDGDENVKVSTFARIEEGHPGALSFLANPKYTHFVYSTDSSVVLVRKDFVAEHPVKATLIRVEDPYATVARLLEMVTEMSKVEKVGVESPVFIAEGVEVPADAYVGAFAYIGSGVKLGAGVKIYPQAYVGDGCEIGDGSVLYAGAKVYHGCRIGKNCIIHAGAVIGADGFGFAPVEGGYEKIPQTGNVEIEDDVEIGANTTIDRAMMGATRIGRGVKLDNLIQIAHNCAVGPHTVMAAQVGIAGSAKVGAQCMIGGQVGLVGHISIADGTQIGAQSGVNRATKPGDRIMGAPAVEMGEYARSLVYVKKLGSLYERVKELEKQIKEVKN</sequence>
<proteinExistence type="inferred from homology"/>
<dbReference type="NCBIfam" id="NF002060">
    <property type="entry name" value="PRK00892.1"/>
    <property type="match status" value="1"/>
</dbReference>
<dbReference type="Gene3D" id="2.160.10.10">
    <property type="entry name" value="Hexapeptide repeat proteins"/>
    <property type="match status" value="1"/>
</dbReference>
<evidence type="ECO:0000313" key="10">
    <source>
        <dbReference type="Proteomes" id="UP000244905"/>
    </source>
</evidence>
<dbReference type="RefSeq" id="WP_107033165.1">
    <property type="nucleotide sequence ID" value="NZ_CAOLBL010000009.1"/>
</dbReference>
<keyword evidence="5 7" id="KW-0443">Lipid metabolism</keyword>
<dbReference type="PANTHER" id="PTHR43378">
    <property type="entry name" value="UDP-3-O-ACYLGLUCOSAMINE N-ACYLTRANSFERASE"/>
    <property type="match status" value="1"/>
</dbReference>
<keyword evidence="2 7" id="KW-0441">Lipid A biosynthesis</keyword>
<dbReference type="NCBIfam" id="TIGR01853">
    <property type="entry name" value="lipid_A_lpxD"/>
    <property type="match status" value="1"/>
</dbReference>
<keyword evidence="3 7" id="KW-0808">Transferase</keyword>
<dbReference type="GO" id="GO:0016020">
    <property type="term" value="C:membrane"/>
    <property type="evidence" value="ECO:0007669"/>
    <property type="project" value="GOC"/>
</dbReference>
<comment type="caution">
    <text evidence="9">The sequence shown here is derived from an EMBL/GenBank/DDBJ whole genome shotgun (WGS) entry which is preliminary data.</text>
</comment>
<evidence type="ECO:0000313" key="9">
    <source>
        <dbReference type="EMBL" id="PWB00694.1"/>
    </source>
</evidence>
<dbReference type="Gene3D" id="3.40.1390.10">
    <property type="entry name" value="MurE/MurF, N-terminal domain"/>
    <property type="match status" value="1"/>
</dbReference>
<dbReference type="PANTHER" id="PTHR43378:SF2">
    <property type="entry name" value="UDP-3-O-ACYLGLUCOSAMINE N-ACYLTRANSFERASE 1, MITOCHONDRIAL-RELATED"/>
    <property type="match status" value="1"/>
</dbReference>
<dbReference type="GO" id="GO:0016410">
    <property type="term" value="F:N-acyltransferase activity"/>
    <property type="evidence" value="ECO:0007669"/>
    <property type="project" value="InterPro"/>
</dbReference>
<dbReference type="InterPro" id="IPR020573">
    <property type="entry name" value="UDP_GlcNAc_AcTrfase_non-rep"/>
</dbReference>
<keyword evidence="6 7" id="KW-0012">Acyltransferase</keyword>
<dbReference type="EC" id="2.3.1.191" evidence="7"/>
<comment type="pathway">
    <text evidence="7">Bacterial outer membrane biogenesis; LPS lipid A biosynthesis.</text>
</comment>
<dbReference type="Proteomes" id="UP000244905">
    <property type="component" value="Unassembled WGS sequence"/>
</dbReference>
<evidence type="ECO:0000256" key="2">
    <source>
        <dbReference type="ARBA" id="ARBA00022556"/>
    </source>
</evidence>
<gene>
    <name evidence="7 9" type="primary">lpxD</name>
    <name evidence="9" type="ORF">C5O23_11925</name>
</gene>
<feature type="domain" description="UDP-3-O-[3-hydroxymyristoyl] glucosamine N-acyltransferase non-repeat region" evidence="8">
    <location>
        <begin position="21"/>
        <end position="89"/>
    </location>
</feature>
<keyword evidence="1 7" id="KW-0444">Lipid biosynthesis</keyword>
<comment type="subunit">
    <text evidence="7">Homotrimer.</text>
</comment>
<dbReference type="GeneID" id="82527039"/>
<dbReference type="Pfam" id="PF04613">
    <property type="entry name" value="LpxD"/>
    <property type="match status" value="1"/>
</dbReference>
<keyword evidence="4 7" id="KW-0677">Repeat</keyword>
<name>A0A2V1IIC1_9BACT</name>
<dbReference type="SUPFAM" id="SSF51161">
    <property type="entry name" value="Trimeric LpxA-like enzymes"/>
    <property type="match status" value="1"/>
</dbReference>
<dbReference type="InterPro" id="IPR001451">
    <property type="entry name" value="Hexapep"/>
</dbReference>
<keyword evidence="10" id="KW-1185">Reference proteome</keyword>
<dbReference type="InterPro" id="IPR007691">
    <property type="entry name" value="LpxD"/>
</dbReference>
<evidence type="ECO:0000256" key="7">
    <source>
        <dbReference type="HAMAP-Rule" id="MF_00523"/>
    </source>
</evidence>
<evidence type="ECO:0000256" key="5">
    <source>
        <dbReference type="ARBA" id="ARBA00023098"/>
    </source>
</evidence>
<evidence type="ECO:0000256" key="1">
    <source>
        <dbReference type="ARBA" id="ARBA00022516"/>
    </source>
</evidence>
<dbReference type="GO" id="GO:0103118">
    <property type="term" value="F:UDP-3-O-[(3R)-3-hydroxyacyl]-glucosamine N-acyltransferase activity"/>
    <property type="evidence" value="ECO:0007669"/>
    <property type="project" value="UniProtKB-EC"/>
</dbReference>
<evidence type="ECO:0000259" key="8">
    <source>
        <dbReference type="Pfam" id="PF04613"/>
    </source>
</evidence>
<evidence type="ECO:0000256" key="6">
    <source>
        <dbReference type="ARBA" id="ARBA00023315"/>
    </source>
</evidence>
<evidence type="ECO:0000256" key="3">
    <source>
        <dbReference type="ARBA" id="ARBA00022679"/>
    </source>
</evidence>
<comment type="similarity">
    <text evidence="7">Belongs to the transferase hexapeptide repeat family. LpxD subfamily.</text>
</comment>
<organism evidence="9 10">
    <name type="scientific">Duncaniella muris</name>
    <dbReference type="NCBI Taxonomy" id="2094150"/>
    <lineage>
        <taxon>Bacteria</taxon>
        <taxon>Pseudomonadati</taxon>
        <taxon>Bacteroidota</taxon>
        <taxon>Bacteroidia</taxon>
        <taxon>Bacteroidales</taxon>
        <taxon>Muribaculaceae</taxon>
        <taxon>Duncaniella</taxon>
    </lineage>
</organism>
<reference evidence="10" key="1">
    <citation type="submission" date="2018-02" db="EMBL/GenBank/DDBJ databases">
        <authorList>
            <person name="Clavel T."/>
            <person name="Strowig T."/>
        </authorList>
    </citation>
    <scope>NUCLEOTIDE SEQUENCE [LARGE SCALE GENOMIC DNA]</scope>
    <source>
        <strain evidence="10">DSM 103720</strain>
    </source>
</reference>
<evidence type="ECO:0000256" key="4">
    <source>
        <dbReference type="ARBA" id="ARBA00022737"/>
    </source>
</evidence>
<dbReference type="UniPathway" id="UPA00973"/>
<comment type="catalytic activity">
    <reaction evidence="7">
        <text>a UDP-3-O-[(3R)-3-hydroxyacyl]-alpha-D-glucosamine + a (3R)-hydroxyacyl-[ACP] = a UDP-2-N,3-O-bis[(3R)-3-hydroxyacyl]-alpha-D-glucosamine + holo-[ACP] + H(+)</text>
        <dbReference type="Rhea" id="RHEA:53836"/>
        <dbReference type="Rhea" id="RHEA-COMP:9685"/>
        <dbReference type="Rhea" id="RHEA-COMP:9945"/>
        <dbReference type="ChEBI" id="CHEBI:15378"/>
        <dbReference type="ChEBI" id="CHEBI:64479"/>
        <dbReference type="ChEBI" id="CHEBI:78827"/>
        <dbReference type="ChEBI" id="CHEBI:137740"/>
        <dbReference type="ChEBI" id="CHEBI:137748"/>
        <dbReference type="EC" id="2.3.1.191"/>
    </reaction>
</comment>
<accession>A0A2V1IIC1</accession>
<dbReference type="Pfam" id="PF14602">
    <property type="entry name" value="Hexapep_2"/>
    <property type="match status" value="1"/>
</dbReference>
<dbReference type="Pfam" id="PF00132">
    <property type="entry name" value="Hexapep"/>
    <property type="match status" value="1"/>
</dbReference>
<feature type="active site" description="Proton acceptor" evidence="7">
    <location>
        <position position="241"/>
    </location>
</feature>